<evidence type="ECO:0000259" key="1">
    <source>
        <dbReference type="Pfam" id="PF00156"/>
    </source>
</evidence>
<feature type="domain" description="Phosphoribosyltransferase" evidence="1">
    <location>
        <begin position="19"/>
        <end position="202"/>
    </location>
</feature>
<reference evidence="2" key="1">
    <citation type="submission" date="2024-06" db="EMBL/GenBank/DDBJ databases">
        <title>A Novel Isolate, Dehalogenimonas sp. Strain 4OHTPN, Dechlorinates Aromatic 4 Hydroxy chlorothalonil by a Novel Reductive Dehalogenase.</title>
        <authorList>
            <person name="Liu G."/>
        </authorList>
    </citation>
    <scope>NUCLEOTIDE SEQUENCE</scope>
    <source>
        <strain evidence="2">4OHTPN</strain>
    </source>
</reference>
<name>A0AAU8G9Y0_9CHLR</name>
<dbReference type="GO" id="GO:0016757">
    <property type="term" value="F:glycosyltransferase activity"/>
    <property type="evidence" value="ECO:0007669"/>
    <property type="project" value="UniProtKB-KW"/>
</dbReference>
<dbReference type="CDD" id="cd06223">
    <property type="entry name" value="PRTases_typeI"/>
    <property type="match status" value="1"/>
</dbReference>
<dbReference type="Gene3D" id="3.30.1310.20">
    <property type="entry name" value="PRTase-like"/>
    <property type="match status" value="1"/>
</dbReference>
<dbReference type="SUPFAM" id="SSF53271">
    <property type="entry name" value="PRTase-like"/>
    <property type="match status" value="1"/>
</dbReference>
<keyword evidence="2" id="KW-0808">Transferase</keyword>
<dbReference type="Gene3D" id="3.40.50.2020">
    <property type="match status" value="1"/>
</dbReference>
<sequence length="222" mass="24275">MGQIRVISRSATPFVDRQEAGRLLADSMSHLMGTHAVVLGIPRGGMAVAAELARRLRAELEIVLSRKLRAPGQPELAMGAVSEDGHVLLNEDVVEALDIKPDTIERERTFQLSEIERRGRLFRGTRKRVPIRGRIVIVTDDGVATGATFKSALDACRHENPSRLIAALPVAPEGAIEDIAAAADELICLRVPPSFNAVGQFYVRFEQLEDEDVIKLLQLATP</sequence>
<keyword evidence="2" id="KW-0328">Glycosyltransferase</keyword>
<accession>A0AAU8G9Y0</accession>
<gene>
    <name evidence="2" type="ORF">ABV300_06960</name>
</gene>
<protein>
    <submittedName>
        <fullName evidence="2">Phosphoribosyltransferase family protein</fullName>
    </submittedName>
</protein>
<dbReference type="EMBL" id="CP159307">
    <property type="protein sequence ID" value="XCH32890.1"/>
    <property type="molecule type" value="Genomic_DNA"/>
</dbReference>
<evidence type="ECO:0000313" key="2">
    <source>
        <dbReference type="EMBL" id="XCH32890.1"/>
    </source>
</evidence>
<dbReference type="RefSeq" id="WP_353714155.1">
    <property type="nucleotide sequence ID" value="NZ_CP159307.1"/>
</dbReference>
<dbReference type="InterPro" id="IPR029057">
    <property type="entry name" value="PRTase-like"/>
</dbReference>
<dbReference type="InterPro" id="IPR000836">
    <property type="entry name" value="PRTase_dom"/>
</dbReference>
<proteinExistence type="predicted"/>
<dbReference type="Pfam" id="PF00156">
    <property type="entry name" value="Pribosyltran"/>
    <property type="match status" value="1"/>
</dbReference>
<dbReference type="AlphaFoldDB" id="A0AAU8G9Y0"/>
<organism evidence="2">
    <name type="scientific">Dehalogenimonas sp. 4OHTPN</name>
    <dbReference type="NCBI Taxonomy" id="3166643"/>
    <lineage>
        <taxon>Bacteria</taxon>
        <taxon>Bacillati</taxon>
        <taxon>Chloroflexota</taxon>
        <taxon>Dehalococcoidia</taxon>
        <taxon>Dehalococcoidales</taxon>
        <taxon>Dehalococcoidaceae</taxon>
        <taxon>Dehalogenimonas</taxon>
    </lineage>
</organism>